<organism evidence="2 3">
    <name type="scientific">Armillaria tabescens</name>
    <name type="common">Ringless honey mushroom</name>
    <name type="synonym">Agaricus tabescens</name>
    <dbReference type="NCBI Taxonomy" id="1929756"/>
    <lineage>
        <taxon>Eukaryota</taxon>
        <taxon>Fungi</taxon>
        <taxon>Dikarya</taxon>
        <taxon>Basidiomycota</taxon>
        <taxon>Agaricomycotina</taxon>
        <taxon>Agaricomycetes</taxon>
        <taxon>Agaricomycetidae</taxon>
        <taxon>Agaricales</taxon>
        <taxon>Marasmiineae</taxon>
        <taxon>Physalacriaceae</taxon>
        <taxon>Desarmillaria</taxon>
    </lineage>
</organism>
<evidence type="ECO:0008006" key="4">
    <source>
        <dbReference type="Google" id="ProtNLM"/>
    </source>
</evidence>
<evidence type="ECO:0000313" key="2">
    <source>
        <dbReference type="EMBL" id="KAK0451957.1"/>
    </source>
</evidence>
<evidence type="ECO:0000256" key="1">
    <source>
        <dbReference type="SAM" id="MobiDB-lite"/>
    </source>
</evidence>
<keyword evidence="3" id="KW-1185">Reference proteome</keyword>
<dbReference type="Proteomes" id="UP001175211">
    <property type="component" value="Unassembled WGS sequence"/>
</dbReference>
<dbReference type="GeneID" id="85361380"/>
<name>A0AA39JZT6_ARMTA</name>
<accession>A0AA39JZT6</accession>
<dbReference type="AlphaFoldDB" id="A0AA39JZT6"/>
<protein>
    <recommendedName>
        <fullName evidence="4">C2H2-type domain-containing protein</fullName>
    </recommendedName>
</protein>
<sequence length="94" mass="10465">MPSKSCPHCGKLFLTANELNRHIGHSKKCLADHKTEVTQANEQEPLDLDEDEAFGDVDLDIEVEEMDANSFSIEPLDFNEPRASSHTADLEPSL</sequence>
<proteinExistence type="predicted"/>
<gene>
    <name evidence="2" type="ORF">EV420DRAFT_1645866</name>
</gene>
<comment type="caution">
    <text evidence="2">The sequence shown here is derived from an EMBL/GenBank/DDBJ whole genome shotgun (WGS) entry which is preliminary data.</text>
</comment>
<reference evidence="2" key="1">
    <citation type="submission" date="2023-06" db="EMBL/GenBank/DDBJ databases">
        <authorList>
            <consortium name="Lawrence Berkeley National Laboratory"/>
            <person name="Ahrendt S."/>
            <person name="Sahu N."/>
            <person name="Indic B."/>
            <person name="Wong-Bajracharya J."/>
            <person name="Merenyi Z."/>
            <person name="Ke H.-M."/>
            <person name="Monk M."/>
            <person name="Kocsube S."/>
            <person name="Drula E."/>
            <person name="Lipzen A."/>
            <person name="Balint B."/>
            <person name="Henrissat B."/>
            <person name="Andreopoulos B."/>
            <person name="Martin F.M."/>
            <person name="Harder C.B."/>
            <person name="Rigling D."/>
            <person name="Ford K.L."/>
            <person name="Foster G.D."/>
            <person name="Pangilinan J."/>
            <person name="Papanicolaou A."/>
            <person name="Barry K."/>
            <person name="LaButti K."/>
            <person name="Viragh M."/>
            <person name="Koriabine M."/>
            <person name="Yan M."/>
            <person name="Riley R."/>
            <person name="Champramary S."/>
            <person name="Plett K.L."/>
            <person name="Tsai I.J."/>
            <person name="Slot J."/>
            <person name="Sipos G."/>
            <person name="Plett J."/>
            <person name="Nagy L.G."/>
            <person name="Grigoriev I.V."/>
        </authorList>
    </citation>
    <scope>NUCLEOTIDE SEQUENCE</scope>
    <source>
        <strain evidence="2">CCBAS 213</strain>
    </source>
</reference>
<evidence type="ECO:0000313" key="3">
    <source>
        <dbReference type="Proteomes" id="UP001175211"/>
    </source>
</evidence>
<dbReference type="EMBL" id="JAUEPS010000032">
    <property type="protein sequence ID" value="KAK0451957.1"/>
    <property type="molecule type" value="Genomic_DNA"/>
</dbReference>
<dbReference type="RefSeq" id="XP_060327791.1">
    <property type="nucleotide sequence ID" value="XM_060477832.1"/>
</dbReference>
<feature type="region of interest" description="Disordered" evidence="1">
    <location>
        <begin position="72"/>
        <end position="94"/>
    </location>
</feature>